<sequence>MARAPAGSVGTARRSGERPGFRVGRTPGPRPCVGSDSSSSLLPLQQPPGGPQKLVRIVSVDRTKASPLCSSFDGAQLDPSRPEGPSAGCFWAESCITLVPYTLVHPRRPSRPRPVLFVPRLLREDPE</sequence>
<dbReference type="GeneID" id="111735469"/>
<evidence type="ECO:0000313" key="3">
    <source>
        <dbReference type="RefSeq" id="XP_023382738.1"/>
    </source>
</evidence>
<reference evidence="3" key="1">
    <citation type="submission" date="2025-08" db="UniProtKB">
        <authorList>
            <consortium name="RefSeq"/>
        </authorList>
    </citation>
    <scope>IDENTIFICATION</scope>
    <source>
        <tissue evidence="3">Kidney</tissue>
    </source>
</reference>
<evidence type="ECO:0000313" key="2">
    <source>
        <dbReference type="Proteomes" id="UP000515202"/>
    </source>
</evidence>
<keyword evidence="2" id="KW-1185">Reference proteome</keyword>
<organism evidence="2 3">
    <name type="scientific">Pteropus vampyrus</name>
    <name type="common">Large flying fox</name>
    <dbReference type="NCBI Taxonomy" id="132908"/>
    <lineage>
        <taxon>Eukaryota</taxon>
        <taxon>Metazoa</taxon>
        <taxon>Chordata</taxon>
        <taxon>Craniata</taxon>
        <taxon>Vertebrata</taxon>
        <taxon>Euteleostomi</taxon>
        <taxon>Mammalia</taxon>
        <taxon>Eutheria</taxon>
        <taxon>Laurasiatheria</taxon>
        <taxon>Chiroptera</taxon>
        <taxon>Yinpterochiroptera</taxon>
        <taxon>Pteropodoidea</taxon>
        <taxon>Pteropodidae</taxon>
        <taxon>Pteropodinae</taxon>
        <taxon>Pteropus</taxon>
    </lineage>
</organism>
<dbReference type="KEGG" id="pvp:111735469"/>
<dbReference type="AlphaFoldDB" id="A0A6P6C5V1"/>
<name>A0A6P6C5V1_PTEVA</name>
<accession>A0A6P6C5V1</accession>
<feature type="compositionally biased region" description="Low complexity" evidence="1">
    <location>
        <begin position="34"/>
        <end position="44"/>
    </location>
</feature>
<protein>
    <submittedName>
        <fullName evidence="3">Caspase recruitment domain-containing protein 14-like</fullName>
    </submittedName>
</protein>
<evidence type="ECO:0000256" key="1">
    <source>
        <dbReference type="SAM" id="MobiDB-lite"/>
    </source>
</evidence>
<proteinExistence type="predicted"/>
<dbReference type="RefSeq" id="XP_023382738.1">
    <property type="nucleotide sequence ID" value="XM_023526970.1"/>
</dbReference>
<feature type="region of interest" description="Disordered" evidence="1">
    <location>
        <begin position="1"/>
        <end position="52"/>
    </location>
</feature>
<dbReference type="Proteomes" id="UP000515202">
    <property type="component" value="Unplaced"/>
</dbReference>
<gene>
    <name evidence="3" type="primary">LOC111735469</name>
</gene>